<comment type="caution">
    <text evidence="2">The sequence shown here is derived from an EMBL/GenBank/DDBJ whole genome shotgun (WGS) entry which is preliminary data.</text>
</comment>
<feature type="transmembrane region" description="Helical" evidence="1">
    <location>
        <begin position="87"/>
        <end position="107"/>
    </location>
</feature>
<evidence type="ECO:0000313" key="2">
    <source>
        <dbReference type="EMBL" id="MXP62746.1"/>
    </source>
</evidence>
<organism evidence="2 3">
    <name type="scientific">Teichococcus coralli</name>
    <dbReference type="NCBI Taxonomy" id="2545983"/>
    <lineage>
        <taxon>Bacteria</taxon>
        <taxon>Pseudomonadati</taxon>
        <taxon>Pseudomonadota</taxon>
        <taxon>Alphaproteobacteria</taxon>
        <taxon>Acetobacterales</taxon>
        <taxon>Roseomonadaceae</taxon>
        <taxon>Roseomonas</taxon>
    </lineage>
</organism>
<feature type="transmembrane region" description="Helical" evidence="1">
    <location>
        <begin position="64"/>
        <end position="81"/>
    </location>
</feature>
<keyword evidence="3" id="KW-1185">Reference proteome</keyword>
<dbReference type="EMBL" id="SNVJ01000003">
    <property type="protein sequence ID" value="MXP62746.1"/>
    <property type="molecule type" value="Genomic_DNA"/>
</dbReference>
<sequence length="108" mass="11518">MDLYFPALMLLSGAAAIHSRAGIPELRPASDAAEAVWKIVSRLAFLAWLGLLAWGWLLHAWQEAAFGLALSAVFSGILAALGPRPGWWAYSLSMAAVGLVLGAFLVLR</sequence>
<accession>A0A845B9H0</accession>
<keyword evidence="1" id="KW-0472">Membrane</keyword>
<gene>
    <name evidence="2" type="ORF">E0493_05185</name>
</gene>
<feature type="transmembrane region" description="Helical" evidence="1">
    <location>
        <begin position="35"/>
        <end position="57"/>
    </location>
</feature>
<name>A0A845B9H0_9PROT</name>
<reference evidence="2 3" key="1">
    <citation type="submission" date="2019-03" db="EMBL/GenBank/DDBJ databases">
        <title>Roseomonas sp. a novel Roseomonas species isolated from Sea whip Gorgonian.</title>
        <authorList>
            <person name="Li F."/>
            <person name="Pan X."/>
            <person name="Huang S."/>
            <person name="Li Z."/>
            <person name="Meng B."/>
        </authorList>
    </citation>
    <scope>NUCLEOTIDE SEQUENCE [LARGE SCALE GENOMIC DNA]</scope>
    <source>
        <strain evidence="2 3">M0104</strain>
    </source>
</reference>
<proteinExistence type="predicted"/>
<evidence type="ECO:0000256" key="1">
    <source>
        <dbReference type="SAM" id="Phobius"/>
    </source>
</evidence>
<keyword evidence="1" id="KW-0812">Transmembrane</keyword>
<protein>
    <submittedName>
        <fullName evidence="2">Multidrug DMT transporter permease</fullName>
    </submittedName>
</protein>
<keyword evidence="1" id="KW-1133">Transmembrane helix</keyword>
<dbReference type="RefSeq" id="WP_160935856.1">
    <property type="nucleotide sequence ID" value="NZ_SNVJ01000003.1"/>
</dbReference>
<dbReference type="Proteomes" id="UP000460715">
    <property type="component" value="Unassembled WGS sequence"/>
</dbReference>
<dbReference type="AlphaFoldDB" id="A0A845B9H0"/>
<dbReference type="OrthoDB" id="7276059at2"/>
<evidence type="ECO:0000313" key="3">
    <source>
        <dbReference type="Proteomes" id="UP000460715"/>
    </source>
</evidence>